<dbReference type="AlphaFoldDB" id="A0A9P6N9W5"/>
<accession>A0A9P6N9W5</accession>
<evidence type="ECO:0000313" key="2">
    <source>
        <dbReference type="Proteomes" id="UP000886653"/>
    </source>
</evidence>
<sequence>MKPGAIFTWAMLFLESQEFSPSRPAPEKIPSLTKKKKRSEQNQFVPVIVYLSPSSLFMSILCDCVDFNVWPLQQALGKTHPPIETAL</sequence>
<organism evidence="1 2">
    <name type="scientific">Cronartium quercuum f. sp. fusiforme G11</name>
    <dbReference type="NCBI Taxonomy" id="708437"/>
    <lineage>
        <taxon>Eukaryota</taxon>
        <taxon>Fungi</taxon>
        <taxon>Dikarya</taxon>
        <taxon>Basidiomycota</taxon>
        <taxon>Pucciniomycotina</taxon>
        <taxon>Pucciniomycetes</taxon>
        <taxon>Pucciniales</taxon>
        <taxon>Coleosporiaceae</taxon>
        <taxon>Cronartium</taxon>
    </lineage>
</organism>
<keyword evidence="2" id="KW-1185">Reference proteome</keyword>
<evidence type="ECO:0000313" key="1">
    <source>
        <dbReference type="EMBL" id="KAG0139906.1"/>
    </source>
</evidence>
<comment type="caution">
    <text evidence="1">The sequence shown here is derived from an EMBL/GenBank/DDBJ whole genome shotgun (WGS) entry which is preliminary data.</text>
</comment>
<gene>
    <name evidence="1" type="ORF">CROQUDRAFT_400282</name>
</gene>
<dbReference type="EMBL" id="MU167503">
    <property type="protein sequence ID" value="KAG0139906.1"/>
    <property type="molecule type" value="Genomic_DNA"/>
</dbReference>
<protein>
    <submittedName>
        <fullName evidence="1">Uncharacterized protein</fullName>
    </submittedName>
</protein>
<name>A0A9P6N9W5_9BASI</name>
<dbReference type="Proteomes" id="UP000886653">
    <property type="component" value="Unassembled WGS sequence"/>
</dbReference>
<reference evidence="1" key="1">
    <citation type="submission" date="2013-11" db="EMBL/GenBank/DDBJ databases">
        <title>Genome sequence of the fusiform rust pathogen reveals effectors for host alternation and coevolution with pine.</title>
        <authorList>
            <consortium name="DOE Joint Genome Institute"/>
            <person name="Smith K."/>
            <person name="Pendleton A."/>
            <person name="Kubisiak T."/>
            <person name="Anderson C."/>
            <person name="Salamov A."/>
            <person name="Aerts A."/>
            <person name="Riley R."/>
            <person name="Clum A."/>
            <person name="Lindquist E."/>
            <person name="Ence D."/>
            <person name="Campbell M."/>
            <person name="Kronenberg Z."/>
            <person name="Feau N."/>
            <person name="Dhillon B."/>
            <person name="Hamelin R."/>
            <person name="Burleigh J."/>
            <person name="Smith J."/>
            <person name="Yandell M."/>
            <person name="Nelson C."/>
            <person name="Grigoriev I."/>
            <person name="Davis J."/>
        </authorList>
    </citation>
    <scope>NUCLEOTIDE SEQUENCE</scope>
    <source>
        <strain evidence="1">G11</strain>
    </source>
</reference>
<proteinExistence type="predicted"/>